<reference evidence="1" key="2">
    <citation type="submission" date="2025-08" db="UniProtKB">
        <authorList>
            <consortium name="Ensembl"/>
        </authorList>
    </citation>
    <scope>IDENTIFICATION</scope>
</reference>
<evidence type="ECO:0000313" key="1">
    <source>
        <dbReference type="Ensembl" id="ENSPFOP00000022610.1"/>
    </source>
</evidence>
<keyword evidence="2" id="KW-1185">Reference proteome</keyword>
<dbReference type="Proteomes" id="UP000028760">
    <property type="component" value="Unassembled WGS sequence"/>
</dbReference>
<dbReference type="PANTHER" id="PTHR47773:SF1">
    <property type="entry name" value="C2H2-TYPE DOMAIN-CONTAINING PROTEIN"/>
    <property type="match status" value="1"/>
</dbReference>
<organism evidence="1 2">
    <name type="scientific">Poecilia formosa</name>
    <name type="common">Amazon molly</name>
    <name type="synonym">Limia formosa</name>
    <dbReference type="NCBI Taxonomy" id="48698"/>
    <lineage>
        <taxon>Eukaryota</taxon>
        <taxon>Metazoa</taxon>
        <taxon>Chordata</taxon>
        <taxon>Craniata</taxon>
        <taxon>Vertebrata</taxon>
        <taxon>Euteleostomi</taxon>
        <taxon>Actinopterygii</taxon>
        <taxon>Neopterygii</taxon>
        <taxon>Teleostei</taxon>
        <taxon>Neoteleostei</taxon>
        <taxon>Acanthomorphata</taxon>
        <taxon>Ovalentaria</taxon>
        <taxon>Atherinomorphae</taxon>
        <taxon>Cyprinodontiformes</taxon>
        <taxon>Poeciliidae</taxon>
        <taxon>Poeciliinae</taxon>
        <taxon>Poecilia</taxon>
    </lineage>
</organism>
<dbReference type="GeneTree" id="ENSGT00940000169400"/>
<protein>
    <submittedName>
        <fullName evidence="1">Uncharacterized protein</fullName>
    </submittedName>
</protein>
<dbReference type="PANTHER" id="PTHR47773">
    <property type="entry name" value="SI:DKEY-9I5.2-RELATED"/>
    <property type="match status" value="1"/>
</dbReference>
<sequence length="132" mass="15199">CIQDVPGIQLHTINKSRIKLTRYRCSRGSTCLESFHCHLKRFIPGISENLLNFQLYLLEGLNRWNQDQGTAEVSSKPSSLLNYAQDMTWYINKKSLKVLGLEYVPQFMPPAKYTGELFGVDYLPSQTEKPLK</sequence>
<dbReference type="EMBL" id="AYCK01009818">
    <property type="status" value="NOT_ANNOTATED_CDS"/>
    <property type="molecule type" value="Genomic_DNA"/>
</dbReference>
<reference evidence="2" key="1">
    <citation type="submission" date="2013-10" db="EMBL/GenBank/DDBJ databases">
        <authorList>
            <person name="Schartl M."/>
            <person name="Warren W."/>
        </authorList>
    </citation>
    <scope>NUCLEOTIDE SEQUENCE [LARGE SCALE GENOMIC DNA]</scope>
    <source>
        <strain evidence="2">female</strain>
    </source>
</reference>
<name>A0A096LTW9_POEFO</name>
<dbReference type="STRING" id="48698.ENSPFOP00000022610"/>
<proteinExistence type="predicted"/>
<reference evidence="1" key="3">
    <citation type="submission" date="2025-09" db="UniProtKB">
        <authorList>
            <consortium name="Ensembl"/>
        </authorList>
    </citation>
    <scope>IDENTIFICATION</scope>
</reference>
<dbReference type="OMA" id="LHEFACH"/>
<evidence type="ECO:0000313" key="2">
    <source>
        <dbReference type="Proteomes" id="UP000028760"/>
    </source>
</evidence>
<dbReference type="AlphaFoldDB" id="A0A096LTW9"/>
<accession>A0A096LTW9</accession>
<dbReference type="eggNOG" id="ENOG502SMY1">
    <property type="taxonomic scope" value="Eukaryota"/>
</dbReference>
<dbReference type="Ensembl" id="ENSPFOT00000026386.1">
    <property type="protein sequence ID" value="ENSPFOP00000022610.1"/>
    <property type="gene ID" value="ENSPFOG00000023639.1"/>
</dbReference>